<keyword evidence="1" id="KW-0812">Transmembrane</keyword>
<proteinExistence type="predicted"/>
<dbReference type="Proteomes" id="UP001175228">
    <property type="component" value="Unassembled WGS sequence"/>
</dbReference>
<organism evidence="2 3">
    <name type="scientific">Armillaria luteobubalina</name>
    <dbReference type="NCBI Taxonomy" id="153913"/>
    <lineage>
        <taxon>Eukaryota</taxon>
        <taxon>Fungi</taxon>
        <taxon>Dikarya</taxon>
        <taxon>Basidiomycota</taxon>
        <taxon>Agaricomycotina</taxon>
        <taxon>Agaricomycetes</taxon>
        <taxon>Agaricomycetidae</taxon>
        <taxon>Agaricales</taxon>
        <taxon>Marasmiineae</taxon>
        <taxon>Physalacriaceae</taxon>
        <taxon>Armillaria</taxon>
    </lineage>
</organism>
<comment type="caution">
    <text evidence="2">The sequence shown here is derived from an EMBL/GenBank/DDBJ whole genome shotgun (WGS) entry which is preliminary data.</text>
</comment>
<keyword evidence="1" id="KW-0472">Membrane</keyword>
<reference evidence="2" key="1">
    <citation type="submission" date="2023-06" db="EMBL/GenBank/DDBJ databases">
        <authorList>
            <consortium name="Lawrence Berkeley National Laboratory"/>
            <person name="Ahrendt S."/>
            <person name="Sahu N."/>
            <person name="Indic B."/>
            <person name="Wong-Bajracharya J."/>
            <person name="Merenyi Z."/>
            <person name="Ke H.-M."/>
            <person name="Monk M."/>
            <person name="Kocsube S."/>
            <person name="Drula E."/>
            <person name="Lipzen A."/>
            <person name="Balint B."/>
            <person name="Henrissat B."/>
            <person name="Andreopoulos B."/>
            <person name="Martin F.M."/>
            <person name="Harder C.B."/>
            <person name="Rigling D."/>
            <person name="Ford K.L."/>
            <person name="Foster G.D."/>
            <person name="Pangilinan J."/>
            <person name="Papanicolaou A."/>
            <person name="Barry K."/>
            <person name="LaButti K."/>
            <person name="Viragh M."/>
            <person name="Koriabine M."/>
            <person name="Yan M."/>
            <person name="Riley R."/>
            <person name="Champramary S."/>
            <person name="Plett K.L."/>
            <person name="Tsai I.J."/>
            <person name="Slot J."/>
            <person name="Sipos G."/>
            <person name="Plett J."/>
            <person name="Nagy L.G."/>
            <person name="Grigoriev I.V."/>
        </authorList>
    </citation>
    <scope>NUCLEOTIDE SEQUENCE</scope>
    <source>
        <strain evidence="2">HWK02</strain>
    </source>
</reference>
<keyword evidence="1" id="KW-1133">Transmembrane helix</keyword>
<sequence>MTLATMLLGAPLIAYRIAWHAPRMSASHKIIEMLVESCAIYSISLIIYLALVGRNLESANYADIVAAYIKPIALTLLVARVSAHGVGIWQSGIMLICLIKEED</sequence>
<evidence type="ECO:0000313" key="2">
    <source>
        <dbReference type="EMBL" id="KAK0484164.1"/>
    </source>
</evidence>
<dbReference type="EMBL" id="JAUEPU010000058">
    <property type="protein sequence ID" value="KAK0484164.1"/>
    <property type="molecule type" value="Genomic_DNA"/>
</dbReference>
<evidence type="ECO:0000313" key="3">
    <source>
        <dbReference type="Proteomes" id="UP001175228"/>
    </source>
</evidence>
<dbReference type="AlphaFoldDB" id="A0AA39PHG2"/>
<gene>
    <name evidence="2" type="ORF">EDD18DRAFT_723341</name>
</gene>
<accession>A0AA39PHG2</accession>
<feature type="transmembrane region" description="Helical" evidence="1">
    <location>
        <begin position="30"/>
        <end position="51"/>
    </location>
</feature>
<name>A0AA39PHG2_9AGAR</name>
<keyword evidence="3" id="KW-1185">Reference proteome</keyword>
<protein>
    <submittedName>
        <fullName evidence="2">Uncharacterized protein</fullName>
    </submittedName>
</protein>
<evidence type="ECO:0000256" key="1">
    <source>
        <dbReference type="SAM" id="Phobius"/>
    </source>
</evidence>